<keyword evidence="2" id="KW-1185">Reference proteome</keyword>
<protein>
    <recommendedName>
        <fullName evidence="3">DUF4283 domain-containing protein</fullName>
    </recommendedName>
</protein>
<name>A0A6A2ZEH7_HIBSY</name>
<evidence type="ECO:0008006" key="3">
    <source>
        <dbReference type="Google" id="ProtNLM"/>
    </source>
</evidence>
<dbReference type="Proteomes" id="UP000436088">
    <property type="component" value="Unassembled WGS sequence"/>
</dbReference>
<reference evidence="1" key="1">
    <citation type="submission" date="2019-09" db="EMBL/GenBank/DDBJ databases">
        <title>Draft genome information of white flower Hibiscus syriacus.</title>
        <authorList>
            <person name="Kim Y.-M."/>
        </authorList>
    </citation>
    <scope>NUCLEOTIDE SEQUENCE [LARGE SCALE GENOMIC DNA]</scope>
    <source>
        <strain evidence="1">YM2019G1</strain>
    </source>
</reference>
<organism evidence="1 2">
    <name type="scientific">Hibiscus syriacus</name>
    <name type="common">Rose of Sharon</name>
    <dbReference type="NCBI Taxonomy" id="106335"/>
    <lineage>
        <taxon>Eukaryota</taxon>
        <taxon>Viridiplantae</taxon>
        <taxon>Streptophyta</taxon>
        <taxon>Embryophyta</taxon>
        <taxon>Tracheophyta</taxon>
        <taxon>Spermatophyta</taxon>
        <taxon>Magnoliopsida</taxon>
        <taxon>eudicotyledons</taxon>
        <taxon>Gunneridae</taxon>
        <taxon>Pentapetalae</taxon>
        <taxon>rosids</taxon>
        <taxon>malvids</taxon>
        <taxon>Malvales</taxon>
        <taxon>Malvaceae</taxon>
        <taxon>Malvoideae</taxon>
        <taxon>Hibiscus</taxon>
    </lineage>
</organism>
<proteinExistence type="predicted"/>
<gene>
    <name evidence="1" type="ORF">F3Y22_tig00110931pilonHSYRG00051</name>
</gene>
<dbReference type="EMBL" id="VEPZ02001167">
    <property type="protein sequence ID" value="KAE8689759.1"/>
    <property type="molecule type" value="Genomic_DNA"/>
</dbReference>
<accession>A0A6A2ZEH7</accession>
<evidence type="ECO:0000313" key="1">
    <source>
        <dbReference type="EMBL" id="KAE8689759.1"/>
    </source>
</evidence>
<evidence type="ECO:0000313" key="2">
    <source>
        <dbReference type="Proteomes" id="UP000436088"/>
    </source>
</evidence>
<sequence length="237" mass="26545">MGRSRLSRQWRFLMRECKSGRICLLLKFWFSNLDSCEYVFPNGLWHIQNKSIILRSGSLISDLRGSIWIGFRGSILNVFLQSCSLVQVCVKLEADFRVPKIINVQLCDGTMASIEVAIPWIPHRCFHCRVFGRNERSCEHRKKLIRAMFMLYIDKCGVVGAKEVVSVNAAMVVDQAADLEQELAMNGAELVAVQAAVIEQELDMNRTSLAESDNVVFAAASTEGNSVPVVEIPISSC</sequence>
<comment type="caution">
    <text evidence="1">The sequence shown here is derived from an EMBL/GenBank/DDBJ whole genome shotgun (WGS) entry which is preliminary data.</text>
</comment>
<dbReference type="AlphaFoldDB" id="A0A6A2ZEH7"/>